<dbReference type="EMBL" id="QGNW01001311">
    <property type="protein sequence ID" value="RVW45808.1"/>
    <property type="molecule type" value="Genomic_DNA"/>
</dbReference>
<accession>A0A438EDS5</accession>
<gene>
    <name evidence="1" type="ORF">CK203_086262</name>
</gene>
<evidence type="ECO:0000313" key="2">
    <source>
        <dbReference type="Proteomes" id="UP000288805"/>
    </source>
</evidence>
<dbReference type="Proteomes" id="UP000288805">
    <property type="component" value="Unassembled WGS sequence"/>
</dbReference>
<comment type="caution">
    <text evidence="1">The sequence shown here is derived from an EMBL/GenBank/DDBJ whole genome shotgun (WGS) entry which is preliminary data.</text>
</comment>
<reference evidence="1 2" key="1">
    <citation type="journal article" date="2018" name="PLoS Genet.">
        <title>Population sequencing reveals clonal diversity and ancestral inbreeding in the grapevine cultivar Chardonnay.</title>
        <authorList>
            <person name="Roach M.J."/>
            <person name="Johnson D.L."/>
            <person name="Bohlmann J."/>
            <person name="van Vuuren H.J."/>
            <person name="Jones S.J."/>
            <person name="Pretorius I.S."/>
            <person name="Schmidt S.A."/>
            <person name="Borneman A.R."/>
        </authorList>
    </citation>
    <scope>NUCLEOTIDE SEQUENCE [LARGE SCALE GENOMIC DNA]</scope>
    <source>
        <strain evidence="2">cv. Chardonnay</strain>
        <tissue evidence="1">Leaf</tissue>
    </source>
</reference>
<organism evidence="1 2">
    <name type="scientific">Vitis vinifera</name>
    <name type="common">Grape</name>
    <dbReference type="NCBI Taxonomy" id="29760"/>
    <lineage>
        <taxon>Eukaryota</taxon>
        <taxon>Viridiplantae</taxon>
        <taxon>Streptophyta</taxon>
        <taxon>Embryophyta</taxon>
        <taxon>Tracheophyta</taxon>
        <taxon>Spermatophyta</taxon>
        <taxon>Magnoliopsida</taxon>
        <taxon>eudicotyledons</taxon>
        <taxon>Gunneridae</taxon>
        <taxon>Pentapetalae</taxon>
        <taxon>rosids</taxon>
        <taxon>Vitales</taxon>
        <taxon>Vitaceae</taxon>
        <taxon>Viteae</taxon>
        <taxon>Vitis</taxon>
    </lineage>
</organism>
<dbReference type="PANTHER" id="PTHR37610:SF75">
    <property type="entry name" value="RETROTRANSPOSON COPIA-LIKE N-TERMINAL DOMAIN-CONTAINING PROTEIN"/>
    <property type="match status" value="1"/>
</dbReference>
<proteinExistence type="predicted"/>
<dbReference type="AlphaFoldDB" id="A0A438EDS5"/>
<evidence type="ECO:0000313" key="1">
    <source>
        <dbReference type="EMBL" id="RVW45808.1"/>
    </source>
</evidence>
<dbReference type="PANTHER" id="PTHR37610">
    <property type="entry name" value="CCHC-TYPE DOMAIN-CONTAINING PROTEIN"/>
    <property type="match status" value="1"/>
</dbReference>
<evidence type="ECO:0008006" key="3">
    <source>
        <dbReference type="Google" id="ProtNLM"/>
    </source>
</evidence>
<sequence length="131" mass="14925">MGYLDGTITQPKSDDPSFSNWDAQNSMVTAWLIHSMEDRIGDTNLFYSTAKGIWDAINLAYSDLENSSQMLKLRNRARDLKMIEKERVYDFLGGQNQDLDEVRGRLTGMKPLLSIEEAFATVPHEEPHQGE</sequence>
<name>A0A438EDS5_VITVI</name>
<protein>
    <recommendedName>
        <fullName evidence="3">Retrotransposon Copia-like N-terminal domain-containing protein</fullName>
    </recommendedName>
</protein>